<dbReference type="Proteomes" id="UP000699691">
    <property type="component" value="Unassembled WGS sequence"/>
</dbReference>
<protein>
    <submittedName>
        <fullName evidence="1">Uncharacterized protein</fullName>
    </submittedName>
</protein>
<dbReference type="AlphaFoldDB" id="A0A955LUT0"/>
<sequence length="189" mass="22148">MDIEDFKDQNELVLQTLKDFSNITTNLPNILILGSVGLTSHTQNVNYYRKIKDIDTIADMAYRSEIEDQLIERGYSRSTFIGRSMPFSNILIRYSSNRYTRFFKQDSCDLEILFTPFIYDKGRLRIELFPKFYASIPEKELIETELLGIKFNSLSAESLYAVKQLTHNSFGRIYKDDIQKRTLDHQALM</sequence>
<accession>A0A955LUT0</accession>
<evidence type="ECO:0000313" key="1">
    <source>
        <dbReference type="EMBL" id="MCA9397189.1"/>
    </source>
</evidence>
<reference evidence="1" key="1">
    <citation type="submission" date="2020-04" db="EMBL/GenBank/DDBJ databases">
        <authorList>
            <person name="Zhang T."/>
        </authorList>
    </citation>
    <scope>NUCLEOTIDE SEQUENCE</scope>
    <source>
        <strain evidence="1">HKST-UBA02</strain>
    </source>
</reference>
<feature type="non-terminal residue" evidence="1">
    <location>
        <position position="189"/>
    </location>
</feature>
<gene>
    <name evidence="1" type="ORF">KC573_00005</name>
</gene>
<dbReference type="EMBL" id="JAGQKY010000001">
    <property type="protein sequence ID" value="MCA9397189.1"/>
    <property type="molecule type" value="Genomic_DNA"/>
</dbReference>
<comment type="caution">
    <text evidence="1">The sequence shown here is derived from an EMBL/GenBank/DDBJ whole genome shotgun (WGS) entry which is preliminary data.</text>
</comment>
<proteinExistence type="predicted"/>
<organism evidence="1 2">
    <name type="scientific">candidate division WWE3 bacterium</name>
    <dbReference type="NCBI Taxonomy" id="2053526"/>
    <lineage>
        <taxon>Bacteria</taxon>
        <taxon>Katanobacteria</taxon>
    </lineage>
</organism>
<name>A0A955LUT0_UNCKA</name>
<reference evidence="1" key="2">
    <citation type="journal article" date="2021" name="Microbiome">
        <title>Successional dynamics and alternative stable states in a saline activated sludge microbial community over 9 years.</title>
        <authorList>
            <person name="Wang Y."/>
            <person name="Ye J."/>
            <person name="Ju F."/>
            <person name="Liu L."/>
            <person name="Boyd J.A."/>
            <person name="Deng Y."/>
            <person name="Parks D.H."/>
            <person name="Jiang X."/>
            <person name="Yin X."/>
            <person name="Woodcroft B.J."/>
            <person name="Tyson G.W."/>
            <person name="Hugenholtz P."/>
            <person name="Polz M.F."/>
            <person name="Zhang T."/>
        </authorList>
    </citation>
    <scope>NUCLEOTIDE SEQUENCE</scope>
    <source>
        <strain evidence="1">HKST-UBA02</strain>
    </source>
</reference>
<evidence type="ECO:0000313" key="2">
    <source>
        <dbReference type="Proteomes" id="UP000699691"/>
    </source>
</evidence>